<protein>
    <submittedName>
        <fullName evidence="2">GAP family protein</fullName>
    </submittedName>
</protein>
<reference evidence="2" key="1">
    <citation type="submission" date="2021-04" db="EMBL/GenBank/DDBJ databases">
        <title>Genome based classification of Actinospica acidithermotolerans sp. nov., an actinobacterium isolated from an Indonesian hot spring.</title>
        <authorList>
            <person name="Kusuma A.B."/>
            <person name="Putra K.E."/>
            <person name="Nafisah S."/>
            <person name="Loh J."/>
            <person name="Nouioui I."/>
            <person name="Goodfellow M."/>
        </authorList>
    </citation>
    <scope>NUCLEOTIDE SEQUENCE</scope>
    <source>
        <strain evidence="2">CSCA 57</strain>
    </source>
</reference>
<accession>A0A941EHW8</accession>
<dbReference type="Proteomes" id="UP000675781">
    <property type="component" value="Unassembled WGS sequence"/>
</dbReference>
<dbReference type="EMBL" id="JAGSOG010000018">
    <property type="protein sequence ID" value="MBR7832880.1"/>
    <property type="molecule type" value="Genomic_DNA"/>
</dbReference>
<name>A0A941EHW8_9ACTN</name>
<dbReference type="InterPro" id="IPR021315">
    <property type="entry name" value="Gap/Sap"/>
</dbReference>
<keyword evidence="3" id="KW-1185">Reference proteome</keyword>
<organism evidence="2 3">
    <name type="scientific">Actinospica durhamensis</name>
    <dbReference type="NCBI Taxonomy" id="1508375"/>
    <lineage>
        <taxon>Bacteria</taxon>
        <taxon>Bacillati</taxon>
        <taxon>Actinomycetota</taxon>
        <taxon>Actinomycetes</taxon>
        <taxon>Catenulisporales</taxon>
        <taxon>Actinospicaceae</taxon>
        <taxon>Actinospica</taxon>
    </lineage>
</organism>
<feature type="transmembrane region" description="Helical" evidence="1">
    <location>
        <begin position="186"/>
        <end position="205"/>
    </location>
</feature>
<keyword evidence="1" id="KW-1133">Transmembrane helix</keyword>
<feature type="transmembrane region" description="Helical" evidence="1">
    <location>
        <begin position="104"/>
        <end position="124"/>
    </location>
</feature>
<comment type="caution">
    <text evidence="2">The sequence shown here is derived from an EMBL/GenBank/DDBJ whole genome shotgun (WGS) entry which is preliminary data.</text>
</comment>
<dbReference type="RefSeq" id="WP_212527404.1">
    <property type="nucleotide sequence ID" value="NZ_JAGSOG010000018.1"/>
</dbReference>
<feature type="transmembrane region" description="Helical" evidence="1">
    <location>
        <begin position="34"/>
        <end position="58"/>
    </location>
</feature>
<evidence type="ECO:0000313" key="2">
    <source>
        <dbReference type="EMBL" id="MBR7832880.1"/>
    </source>
</evidence>
<feature type="transmembrane region" description="Helical" evidence="1">
    <location>
        <begin position="144"/>
        <end position="165"/>
    </location>
</feature>
<keyword evidence="1" id="KW-0812">Transmembrane</keyword>
<evidence type="ECO:0000256" key="1">
    <source>
        <dbReference type="SAM" id="Phobius"/>
    </source>
</evidence>
<sequence>MSWEAVTTALVAAFSPWTLLVVAGLLSQPNARRLALIFLISAGTLTLAVGFAVVLALSGTGVDDPHKHRDPSAGIDVAVGVAVLAFAVFIARRKSKPSKTRREVGFLGVIVLGLTVGSPSPLYLASLHSISKSRPGALAVTWEVLLVAALVLLLAEIPVLLFLFAPERTAAALHAANGWLAVHGRAIAVGAATVVGLYFVIAGLVRLA</sequence>
<feature type="transmembrane region" description="Helical" evidence="1">
    <location>
        <begin position="73"/>
        <end position="92"/>
    </location>
</feature>
<proteinExistence type="predicted"/>
<keyword evidence="1" id="KW-0472">Membrane</keyword>
<feature type="transmembrane region" description="Helical" evidence="1">
    <location>
        <begin position="6"/>
        <end position="27"/>
    </location>
</feature>
<dbReference type="AlphaFoldDB" id="A0A941EHW8"/>
<gene>
    <name evidence="2" type="ORF">KDL01_06380</name>
</gene>
<evidence type="ECO:0000313" key="3">
    <source>
        <dbReference type="Proteomes" id="UP000675781"/>
    </source>
</evidence>
<dbReference type="Pfam" id="PF11139">
    <property type="entry name" value="SfLAP"/>
    <property type="match status" value="1"/>
</dbReference>